<organism evidence="1 2">
    <name type="scientific">Trema orientale</name>
    <name type="common">Charcoal tree</name>
    <name type="synonym">Celtis orientalis</name>
    <dbReference type="NCBI Taxonomy" id="63057"/>
    <lineage>
        <taxon>Eukaryota</taxon>
        <taxon>Viridiplantae</taxon>
        <taxon>Streptophyta</taxon>
        <taxon>Embryophyta</taxon>
        <taxon>Tracheophyta</taxon>
        <taxon>Spermatophyta</taxon>
        <taxon>Magnoliopsida</taxon>
        <taxon>eudicotyledons</taxon>
        <taxon>Gunneridae</taxon>
        <taxon>Pentapetalae</taxon>
        <taxon>rosids</taxon>
        <taxon>fabids</taxon>
        <taxon>Rosales</taxon>
        <taxon>Cannabaceae</taxon>
        <taxon>Trema</taxon>
    </lineage>
</organism>
<dbReference type="InParanoid" id="A0A2P5AWT3"/>
<proteinExistence type="predicted"/>
<comment type="caution">
    <text evidence="1">The sequence shown here is derived from an EMBL/GenBank/DDBJ whole genome shotgun (WGS) entry which is preliminary data.</text>
</comment>
<dbReference type="EMBL" id="JXTC01000673">
    <property type="protein sequence ID" value="PON41013.1"/>
    <property type="molecule type" value="Genomic_DNA"/>
</dbReference>
<gene>
    <name evidence="1" type="ORF">TorRG33x02_339090</name>
</gene>
<evidence type="ECO:0000313" key="2">
    <source>
        <dbReference type="Proteomes" id="UP000237000"/>
    </source>
</evidence>
<accession>A0A2P5AWT3</accession>
<feature type="non-terminal residue" evidence="1">
    <location>
        <position position="61"/>
    </location>
</feature>
<sequence>MALLVLSSCSTDRQSTPALFSSFSIEIHLISSLTLFPFGVKSTILGATSGTESRGSTLQLG</sequence>
<reference evidence="2" key="1">
    <citation type="submission" date="2016-06" db="EMBL/GenBank/DDBJ databases">
        <title>Parallel loss of symbiosis genes in relatives of nitrogen-fixing non-legume Parasponia.</title>
        <authorList>
            <person name="Van Velzen R."/>
            <person name="Holmer R."/>
            <person name="Bu F."/>
            <person name="Rutten L."/>
            <person name="Van Zeijl A."/>
            <person name="Liu W."/>
            <person name="Santuari L."/>
            <person name="Cao Q."/>
            <person name="Sharma T."/>
            <person name="Shen D."/>
            <person name="Roswanjaya Y."/>
            <person name="Wardhani T."/>
            <person name="Kalhor M.S."/>
            <person name="Jansen J."/>
            <person name="Van den Hoogen J."/>
            <person name="Gungor B."/>
            <person name="Hartog M."/>
            <person name="Hontelez J."/>
            <person name="Verver J."/>
            <person name="Yang W.-C."/>
            <person name="Schijlen E."/>
            <person name="Repin R."/>
            <person name="Schilthuizen M."/>
            <person name="Schranz E."/>
            <person name="Heidstra R."/>
            <person name="Miyata K."/>
            <person name="Fedorova E."/>
            <person name="Kohlen W."/>
            <person name="Bisseling T."/>
            <person name="Smit S."/>
            <person name="Geurts R."/>
        </authorList>
    </citation>
    <scope>NUCLEOTIDE SEQUENCE [LARGE SCALE GENOMIC DNA]</scope>
    <source>
        <strain evidence="2">cv. RG33-2</strain>
    </source>
</reference>
<keyword evidence="2" id="KW-1185">Reference proteome</keyword>
<dbReference type="OrthoDB" id="10378611at2759"/>
<name>A0A2P5AWT3_TREOI</name>
<protein>
    <submittedName>
        <fullName evidence="1">Uncharacterized protein</fullName>
    </submittedName>
</protein>
<dbReference type="Proteomes" id="UP000237000">
    <property type="component" value="Unassembled WGS sequence"/>
</dbReference>
<evidence type="ECO:0000313" key="1">
    <source>
        <dbReference type="EMBL" id="PON41013.1"/>
    </source>
</evidence>
<dbReference type="AlphaFoldDB" id="A0A2P5AWT3"/>